<comment type="similarity">
    <text evidence="7">Belongs to the methyl-accepting chemotaxis (MCP) protein family.</text>
</comment>
<gene>
    <name evidence="12" type="ORF">WMO37_07770</name>
</gene>
<reference evidence="12" key="1">
    <citation type="submission" date="2024-03" db="EMBL/GenBank/DDBJ databases">
        <title>Human intestinal bacterial collection.</title>
        <authorList>
            <person name="Pauvert C."/>
            <person name="Hitch T.C.A."/>
            <person name="Clavel T."/>
        </authorList>
    </citation>
    <scope>NUCLEOTIDE SEQUENCE [LARGE SCALE GENOMIC DNA]</scope>
    <source>
        <strain evidence="12">CLA-AA-H89B</strain>
    </source>
</reference>
<evidence type="ECO:0000256" key="8">
    <source>
        <dbReference type="PROSITE-ProRule" id="PRU00284"/>
    </source>
</evidence>
<keyword evidence="13" id="KW-1185">Reference proteome</keyword>
<dbReference type="PANTHER" id="PTHR32089:SF119">
    <property type="entry name" value="METHYL-ACCEPTING CHEMOTAXIS PROTEIN CTPL"/>
    <property type="match status" value="1"/>
</dbReference>
<comment type="subcellular location">
    <subcellularLocation>
        <location evidence="1">Cell membrane</location>
        <topology evidence="1">Multi-pass membrane protein</topology>
    </subcellularLocation>
</comment>
<dbReference type="InterPro" id="IPR033480">
    <property type="entry name" value="sCache_2"/>
</dbReference>
<dbReference type="PANTHER" id="PTHR32089">
    <property type="entry name" value="METHYL-ACCEPTING CHEMOTAXIS PROTEIN MCPB"/>
    <property type="match status" value="1"/>
</dbReference>
<organism evidence="12 13">
    <name type="scientific">Lachnospira intestinalis</name>
    <dbReference type="NCBI Taxonomy" id="3133158"/>
    <lineage>
        <taxon>Bacteria</taxon>
        <taxon>Bacillati</taxon>
        <taxon>Bacillota</taxon>
        <taxon>Clostridia</taxon>
        <taxon>Lachnospirales</taxon>
        <taxon>Lachnospiraceae</taxon>
        <taxon>Lachnospira</taxon>
    </lineage>
</organism>
<evidence type="ECO:0000256" key="7">
    <source>
        <dbReference type="ARBA" id="ARBA00029447"/>
    </source>
</evidence>
<proteinExistence type="inferred from homology"/>
<keyword evidence="6 8" id="KW-0807">Transducer</keyword>
<dbReference type="InterPro" id="IPR004089">
    <property type="entry name" value="MCPsignal_dom"/>
</dbReference>
<evidence type="ECO:0000256" key="1">
    <source>
        <dbReference type="ARBA" id="ARBA00004651"/>
    </source>
</evidence>
<dbReference type="Gene3D" id="1.10.287.950">
    <property type="entry name" value="Methyl-accepting chemotaxis protein"/>
    <property type="match status" value="1"/>
</dbReference>
<dbReference type="PROSITE" id="PS50111">
    <property type="entry name" value="CHEMOTAXIS_TRANSDUC_2"/>
    <property type="match status" value="1"/>
</dbReference>
<evidence type="ECO:0000259" key="10">
    <source>
        <dbReference type="PROSITE" id="PS50111"/>
    </source>
</evidence>
<evidence type="ECO:0000313" key="12">
    <source>
        <dbReference type="EMBL" id="MEQ2554917.1"/>
    </source>
</evidence>
<keyword evidence="4 9" id="KW-1133">Transmembrane helix</keyword>
<dbReference type="Proteomes" id="UP001546774">
    <property type="component" value="Unassembled WGS sequence"/>
</dbReference>
<keyword evidence="3 9" id="KW-0812">Transmembrane</keyword>
<keyword evidence="5 9" id="KW-0472">Membrane</keyword>
<feature type="transmembrane region" description="Helical" evidence="9">
    <location>
        <begin position="217"/>
        <end position="236"/>
    </location>
</feature>
<comment type="caution">
    <text evidence="12">The sequence shown here is derived from an EMBL/GenBank/DDBJ whole genome shotgun (WGS) entry which is preliminary data.</text>
</comment>
<evidence type="ECO:0000259" key="11">
    <source>
        <dbReference type="PROSITE" id="PS50885"/>
    </source>
</evidence>
<feature type="domain" description="HAMP" evidence="11">
    <location>
        <begin position="238"/>
        <end position="293"/>
    </location>
</feature>
<dbReference type="InterPro" id="IPR003660">
    <property type="entry name" value="HAMP_dom"/>
</dbReference>
<protein>
    <submittedName>
        <fullName evidence="12">Methyl-accepting chemotaxis protein</fullName>
    </submittedName>
</protein>
<dbReference type="SUPFAM" id="SSF58104">
    <property type="entry name" value="Methyl-accepting chemotaxis protein (MCP) signaling domain"/>
    <property type="match status" value="1"/>
</dbReference>
<accession>A0ABV1H6Y2</accession>
<dbReference type="Gene3D" id="3.30.450.20">
    <property type="entry name" value="PAS domain"/>
    <property type="match status" value="1"/>
</dbReference>
<evidence type="ECO:0000256" key="3">
    <source>
        <dbReference type="ARBA" id="ARBA00022692"/>
    </source>
</evidence>
<evidence type="ECO:0000256" key="5">
    <source>
        <dbReference type="ARBA" id="ARBA00023136"/>
    </source>
</evidence>
<dbReference type="SMART" id="SM00283">
    <property type="entry name" value="MA"/>
    <property type="match status" value="1"/>
</dbReference>
<dbReference type="Pfam" id="PF17200">
    <property type="entry name" value="sCache_2"/>
    <property type="match status" value="1"/>
</dbReference>
<feature type="domain" description="Methyl-accepting transducer" evidence="10">
    <location>
        <begin position="305"/>
        <end position="549"/>
    </location>
</feature>
<dbReference type="Pfam" id="PF00015">
    <property type="entry name" value="MCPsignal"/>
    <property type="match status" value="1"/>
</dbReference>
<name>A0ABV1H6Y2_9FIRM</name>
<evidence type="ECO:0000313" key="13">
    <source>
        <dbReference type="Proteomes" id="UP001546774"/>
    </source>
</evidence>
<evidence type="ECO:0000256" key="9">
    <source>
        <dbReference type="SAM" id="Phobius"/>
    </source>
</evidence>
<evidence type="ECO:0000256" key="2">
    <source>
        <dbReference type="ARBA" id="ARBA00022475"/>
    </source>
</evidence>
<dbReference type="PROSITE" id="PS50885">
    <property type="entry name" value="HAMP"/>
    <property type="match status" value="1"/>
</dbReference>
<dbReference type="SMART" id="SM01049">
    <property type="entry name" value="Cache_2"/>
    <property type="match status" value="1"/>
</dbReference>
<sequence>MGKEVKSMNNVKVRTKLIIVMLAAFLAMTACVVFSTESMKAMQTKALETIESDKRASYDEMIQNQVDNVISLCQNIYTQYEAGVYTREEAKKLAADEIRQLRYGDGGYFWVDQYDGTNVVLLGSQTEGTNRLETKDGNGYQMVKEIIRVGKQADGGFTDYVYPKEGETDNQPKRSYSKAFAPFEWVIGTGNYTDYIDEKIDGIRSEYAAYVLSREGIFIGLVIAVEVLLIILLIVITRSITVPLKKAVVSIKTMGRGDFSQPTAPALLKRKDDFGQLSVFLENMRCEVGTLIGEVKDQASNISGMVEEIDENVWSLDHEIEEVSATTQELAAAMEETAASSQQIDAMSHEIETAAKSIATRSQDGALEADSIRDRAVVIKDTTQKKYEHTHEIHEDISDHLTKALEDIKIVDQIGILAESIMGVTAQTNLLALNASIEAARAGEAGKGFAVVAEQIRVLAEQSKETVSNIQEVTQSVVGAVDNLAGDSARLLEFVGTDVVQNLDDFSQMADSYNDDAQKVDELVTDFSASSEELLASISGVMNGIGDVSKAASEGASGTTDIAQKTTVVVEKSSDIKEKASKAHASADVLKSQVEKFIV</sequence>
<dbReference type="PROSITE" id="PS51257">
    <property type="entry name" value="PROKAR_LIPOPROTEIN"/>
    <property type="match status" value="1"/>
</dbReference>
<evidence type="ECO:0000256" key="6">
    <source>
        <dbReference type="ARBA" id="ARBA00023224"/>
    </source>
</evidence>
<keyword evidence="2" id="KW-1003">Cell membrane</keyword>
<evidence type="ECO:0000256" key="4">
    <source>
        <dbReference type="ARBA" id="ARBA00022989"/>
    </source>
</evidence>
<dbReference type="EMBL" id="JBBMFS010000005">
    <property type="protein sequence ID" value="MEQ2554917.1"/>
    <property type="molecule type" value="Genomic_DNA"/>
</dbReference>